<keyword evidence="3" id="KW-0732">Signal</keyword>
<evidence type="ECO:0000313" key="5">
    <source>
        <dbReference type="Proteomes" id="UP000039865"/>
    </source>
</evidence>
<evidence type="ECO:0000256" key="1">
    <source>
        <dbReference type="SAM" id="MobiDB-lite"/>
    </source>
</evidence>
<dbReference type="Proteomes" id="UP000039865">
    <property type="component" value="Unassembled WGS sequence"/>
</dbReference>
<accession>A0A078B3Q2</accession>
<feature type="signal peptide" evidence="3">
    <location>
        <begin position="1"/>
        <end position="20"/>
    </location>
</feature>
<feature type="compositionally biased region" description="Polar residues" evidence="1">
    <location>
        <begin position="197"/>
        <end position="225"/>
    </location>
</feature>
<organism evidence="4 5">
    <name type="scientific">Stylonychia lemnae</name>
    <name type="common">Ciliate</name>
    <dbReference type="NCBI Taxonomy" id="5949"/>
    <lineage>
        <taxon>Eukaryota</taxon>
        <taxon>Sar</taxon>
        <taxon>Alveolata</taxon>
        <taxon>Ciliophora</taxon>
        <taxon>Intramacronucleata</taxon>
        <taxon>Spirotrichea</taxon>
        <taxon>Stichotrichia</taxon>
        <taxon>Sporadotrichida</taxon>
        <taxon>Oxytrichidae</taxon>
        <taxon>Stylonychinae</taxon>
        <taxon>Stylonychia</taxon>
    </lineage>
</organism>
<gene>
    <name evidence="4" type="primary">Contig12623.g631</name>
    <name evidence="4" type="ORF">STYLEM_18218</name>
</gene>
<protein>
    <submittedName>
        <fullName evidence="4">Uncharacterized protein</fullName>
    </submittedName>
</protein>
<evidence type="ECO:0000313" key="4">
    <source>
        <dbReference type="EMBL" id="CDW89089.1"/>
    </source>
</evidence>
<keyword evidence="2" id="KW-0472">Membrane</keyword>
<feature type="transmembrane region" description="Helical" evidence="2">
    <location>
        <begin position="96"/>
        <end position="117"/>
    </location>
</feature>
<sequence>MSGKQLYLTLLILSAASVSGQLLQDGKFCNVNEDCISNCCIDKRCQINNNCKALKAMDDFVKGNYCDINVHCASKCCLFGECVEYDQCFQRYDLPIILGLACGIGLAFLLMLLAYLFTPKKRQAPAPAPQKQIEEEIIQDDLGGPIYYEGDQNPPMTPPMVEDLQPMPIQQEELFEDNVEVGYYDEKMQVFSRDYQRSTPNDHNQNTSNLDSSQYATQQDQPLMR</sequence>
<dbReference type="EMBL" id="CCKQ01017220">
    <property type="protein sequence ID" value="CDW89089.1"/>
    <property type="molecule type" value="Genomic_DNA"/>
</dbReference>
<proteinExistence type="predicted"/>
<dbReference type="InParanoid" id="A0A078B3Q2"/>
<dbReference type="AlphaFoldDB" id="A0A078B3Q2"/>
<keyword evidence="5" id="KW-1185">Reference proteome</keyword>
<name>A0A078B3Q2_STYLE</name>
<evidence type="ECO:0000256" key="3">
    <source>
        <dbReference type="SAM" id="SignalP"/>
    </source>
</evidence>
<keyword evidence="2" id="KW-0812">Transmembrane</keyword>
<evidence type="ECO:0000256" key="2">
    <source>
        <dbReference type="SAM" id="Phobius"/>
    </source>
</evidence>
<feature type="region of interest" description="Disordered" evidence="1">
    <location>
        <begin position="192"/>
        <end position="225"/>
    </location>
</feature>
<keyword evidence="2" id="KW-1133">Transmembrane helix</keyword>
<reference evidence="4 5" key="1">
    <citation type="submission" date="2014-06" db="EMBL/GenBank/DDBJ databases">
        <authorList>
            <person name="Swart Estienne"/>
        </authorList>
    </citation>
    <scope>NUCLEOTIDE SEQUENCE [LARGE SCALE GENOMIC DNA]</scope>
    <source>
        <strain evidence="4 5">130c</strain>
    </source>
</reference>
<feature type="chain" id="PRO_5001729792" evidence="3">
    <location>
        <begin position="21"/>
        <end position="225"/>
    </location>
</feature>